<dbReference type="GO" id="GO:0016757">
    <property type="term" value="F:glycosyltransferase activity"/>
    <property type="evidence" value="ECO:0007669"/>
    <property type="project" value="UniProtKB-KW"/>
</dbReference>
<dbReference type="SUPFAM" id="SSF53756">
    <property type="entry name" value="UDP-Glycosyltransferase/glycogen phosphorylase"/>
    <property type="match status" value="1"/>
</dbReference>
<dbReference type="PANTHER" id="PTHR45947">
    <property type="entry name" value="SULFOQUINOVOSYL TRANSFERASE SQD2"/>
    <property type="match status" value="1"/>
</dbReference>
<dbReference type="PANTHER" id="PTHR45947:SF13">
    <property type="entry name" value="TRANSFERASE"/>
    <property type="match status" value="1"/>
</dbReference>
<dbReference type="CDD" id="cd03801">
    <property type="entry name" value="GT4_PimA-like"/>
    <property type="match status" value="1"/>
</dbReference>
<evidence type="ECO:0000313" key="1">
    <source>
        <dbReference type="EMBL" id="MDX8151684.1"/>
    </source>
</evidence>
<dbReference type="Pfam" id="PF13692">
    <property type="entry name" value="Glyco_trans_1_4"/>
    <property type="match status" value="1"/>
</dbReference>
<keyword evidence="1" id="KW-0328">Glycosyltransferase</keyword>
<dbReference type="RefSeq" id="WP_319953838.1">
    <property type="nucleotide sequence ID" value="NZ_JAXAVX010000003.1"/>
</dbReference>
<keyword evidence="2" id="KW-1185">Reference proteome</keyword>
<sequence length="372" mass="38299">MILHLHHRYRTLGGEEAAVAALRALTEERLGEGTALLERDSAAVPSSRAALGLLRGGLDPDEVAAAVRRTGARIVHAHNVHPTFGVRALRAARAAGARVVLQLHNYRLVCAIGTCVRDGRDCTSCHGRDVRPGVRHVCRGGRVEALAYAGGLVRQQRALLAAADAIVVPSVAARDRLRALGIVVDGRWHVVPHPVVPGAPIAPDPEGAAIVAGRLAPEKGTDVAIAAARITGRPLVVANGGPQEEALRAAAADLPGVRFVGRLPRPALDALRSSAAVELVPSLAHETFGLAAAESMLRGLPVVASDVGALRELVPDDARVAPGDPGALAAAWLRVAGDAAVGARQRDAAARLTDPAAVVGRLADAYGAATAD</sequence>
<proteinExistence type="predicted"/>
<dbReference type="EC" id="2.4.-.-" evidence="1"/>
<dbReference type="Gene3D" id="3.40.50.2000">
    <property type="entry name" value="Glycogen Phosphorylase B"/>
    <property type="match status" value="2"/>
</dbReference>
<comment type="caution">
    <text evidence="1">The sequence shown here is derived from an EMBL/GenBank/DDBJ whole genome shotgun (WGS) entry which is preliminary data.</text>
</comment>
<protein>
    <submittedName>
        <fullName evidence="1">Glycosyltransferase family 4 protein</fullName>
        <ecNumber evidence="1">2.4.-.-</ecNumber>
    </submittedName>
</protein>
<name>A0ABU4VKS6_9ACTN</name>
<accession>A0ABU4VKS6</accession>
<gene>
    <name evidence="1" type="ORF">SK069_08780</name>
</gene>
<organism evidence="1 2">
    <name type="scientific">Patulibacter brassicae</name>
    <dbReference type="NCBI Taxonomy" id="1705717"/>
    <lineage>
        <taxon>Bacteria</taxon>
        <taxon>Bacillati</taxon>
        <taxon>Actinomycetota</taxon>
        <taxon>Thermoleophilia</taxon>
        <taxon>Solirubrobacterales</taxon>
        <taxon>Patulibacteraceae</taxon>
        <taxon>Patulibacter</taxon>
    </lineage>
</organism>
<reference evidence="1 2" key="1">
    <citation type="submission" date="2023-11" db="EMBL/GenBank/DDBJ databases">
        <authorList>
            <person name="Xu M."/>
            <person name="Jiang T."/>
        </authorList>
    </citation>
    <scope>NUCLEOTIDE SEQUENCE [LARGE SCALE GENOMIC DNA]</scope>
    <source>
        <strain evidence="1 2">SD</strain>
    </source>
</reference>
<dbReference type="InterPro" id="IPR050194">
    <property type="entry name" value="Glycosyltransferase_grp1"/>
</dbReference>
<keyword evidence="1" id="KW-0808">Transferase</keyword>
<dbReference type="EMBL" id="JAXAVX010000003">
    <property type="protein sequence ID" value="MDX8151684.1"/>
    <property type="molecule type" value="Genomic_DNA"/>
</dbReference>
<dbReference type="Proteomes" id="UP001277761">
    <property type="component" value="Unassembled WGS sequence"/>
</dbReference>
<evidence type="ECO:0000313" key="2">
    <source>
        <dbReference type="Proteomes" id="UP001277761"/>
    </source>
</evidence>